<evidence type="ECO:0000313" key="2">
    <source>
        <dbReference type="EMBL" id="KAL3769826.1"/>
    </source>
</evidence>
<gene>
    <name evidence="2" type="ORF">ACHAWO_011316</name>
</gene>
<sequence>MKQTTPTCILDRQIINEDTISQMDDVGLSVFAKLCGANRGAFVLDPPDGKTYGCLSLPESFSANVNLSPPIADTASLTQAFAAGNITSSQTVDIIDSYVSAVYASSGDVSAIPYGCDVNGLATLHGCNTNAGDLTKQFMQDDVVRAVTLAGAFVPAKWATGGKVLSDMEDVKQMYSAQDFEEMVALGVNTVQIPVPTDMFSNGGEAVETLNHLMNHVNKVELKVILLLVDDDNVSNKEVSEKEVTKQITAAASYANSNQPTVIALQIPSPLPSIIGIVRSISPTLPIILPLNKGQINALSIPPDEYLYASLDASSTSSVSDVASSDSVSDRMKMFYHESLVCIDRSPIEYMACYKDMPVYVSSGFDLAIDDCVNVNDGDFKDYGQCDRFDETVGSDWWERHRKSLVERKLYTYSLGVGFSFSGWKLYGDDNSDSGVIDSPAKLSCLRDVAAAGLLSSLKPTGNDSKSVAASCLNGPKADFVLGDATLAPTPGPHDCGYGWWNATTLKCDYWIPPPPTPFPTEKPTMPCPSCEEKGTVVLVQSAAVGAVVALVLNWAVKKMLGGRDGYETLP</sequence>
<evidence type="ECO:0000256" key="1">
    <source>
        <dbReference type="SAM" id="Phobius"/>
    </source>
</evidence>
<feature type="transmembrane region" description="Helical" evidence="1">
    <location>
        <begin position="538"/>
        <end position="557"/>
    </location>
</feature>
<dbReference type="AlphaFoldDB" id="A0ABD3N448"/>
<dbReference type="Gene3D" id="3.20.20.80">
    <property type="entry name" value="Glycosidases"/>
    <property type="match status" value="1"/>
</dbReference>
<keyword evidence="1" id="KW-1133">Transmembrane helix</keyword>
<comment type="caution">
    <text evidence="2">The sequence shown here is derived from an EMBL/GenBank/DDBJ whole genome shotgun (WGS) entry which is preliminary data.</text>
</comment>
<dbReference type="SUPFAM" id="SSF51445">
    <property type="entry name" value="(Trans)glycosidases"/>
    <property type="match status" value="1"/>
</dbReference>
<accession>A0ABD3N448</accession>
<dbReference type="InterPro" id="IPR017853">
    <property type="entry name" value="GH"/>
</dbReference>
<dbReference type="Proteomes" id="UP001530400">
    <property type="component" value="Unassembled WGS sequence"/>
</dbReference>
<keyword evidence="3" id="KW-1185">Reference proteome</keyword>
<reference evidence="2 3" key="1">
    <citation type="submission" date="2024-10" db="EMBL/GenBank/DDBJ databases">
        <title>Updated reference genomes for cyclostephanoid diatoms.</title>
        <authorList>
            <person name="Roberts W.R."/>
            <person name="Alverson A.J."/>
        </authorList>
    </citation>
    <scope>NUCLEOTIDE SEQUENCE [LARGE SCALE GENOMIC DNA]</scope>
    <source>
        <strain evidence="2 3">AJA010-31</strain>
    </source>
</reference>
<proteinExistence type="predicted"/>
<dbReference type="EMBL" id="JALLPJ020001324">
    <property type="protein sequence ID" value="KAL3769826.1"/>
    <property type="molecule type" value="Genomic_DNA"/>
</dbReference>
<protein>
    <recommendedName>
        <fullName evidence="4">1,3-beta-glucanosyltransferase</fullName>
    </recommendedName>
</protein>
<organism evidence="2 3">
    <name type="scientific">Cyclotella atomus</name>
    <dbReference type="NCBI Taxonomy" id="382360"/>
    <lineage>
        <taxon>Eukaryota</taxon>
        <taxon>Sar</taxon>
        <taxon>Stramenopiles</taxon>
        <taxon>Ochrophyta</taxon>
        <taxon>Bacillariophyta</taxon>
        <taxon>Coscinodiscophyceae</taxon>
        <taxon>Thalassiosirophycidae</taxon>
        <taxon>Stephanodiscales</taxon>
        <taxon>Stephanodiscaceae</taxon>
        <taxon>Cyclotella</taxon>
    </lineage>
</organism>
<keyword evidence="1" id="KW-0472">Membrane</keyword>
<evidence type="ECO:0008006" key="4">
    <source>
        <dbReference type="Google" id="ProtNLM"/>
    </source>
</evidence>
<name>A0ABD3N448_9STRA</name>
<evidence type="ECO:0000313" key="3">
    <source>
        <dbReference type="Proteomes" id="UP001530400"/>
    </source>
</evidence>
<keyword evidence="1" id="KW-0812">Transmembrane</keyword>